<evidence type="ECO:0000313" key="2">
    <source>
        <dbReference type="Proteomes" id="UP001177260"/>
    </source>
</evidence>
<keyword evidence="2" id="KW-1185">Reference proteome</keyword>
<accession>A0ACC3B6F8</accession>
<sequence>MEPPDTPKDLPGCPASIKDGKEPGPTSSADKSVATSTPKPKDSAANNENEDDRMTAIVDLMEPKKKKKTKRKPKSKRGLNKPSGFEEYSADAPMTSEQFEEEKSIYDSSRPLIHRIEDALLRYMKNRRIESDRRHVFMKYLSYGGVEVGPNMFAGVDEQDMKEMDKEQILVTRAQTSIDNDKLNLPVDFDAVVRGYLTSYFPYFFNPETEEMVKLATVTIRNFLSYLLYHDVCSEYKENIDAARKSCDIASKELWENQQFTANAPGDFNASCSTLFGGFLYDHYVEDDKWKNPKDQGVRMTKDIARKVVKFALAGAGSNEQAQRFRDLANDNELRALLVEDIHGFEVTAVFLVEPDVKTFYQEYAPDLHPVGRLTARAYFDPGKPMYDLSPEELLEWESGNIQMPEFEFFLEKNLLQHCYPGMKVITSVWELNCGLYFFEDIQTTYSSIYTVLCNDLMLGWKKPRDLTAGEDDEDDEDAGEGAGKYSGKINGENAGNVEASM</sequence>
<comment type="caution">
    <text evidence="1">The sequence shown here is derived from an EMBL/GenBank/DDBJ whole genome shotgun (WGS) entry which is preliminary data.</text>
</comment>
<gene>
    <name evidence="1" type="ORF">N8T08_003678</name>
</gene>
<evidence type="ECO:0000313" key="1">
    <source>
        <dbReference type="EMBL" id="KAK1146030.1"/>
    </source>
</evidence>
<proteinExistence type="predicted"/>
<dbReference type="EMBL" id="JAOPJF010000020">
    <property type="protein sequence ID" value="KAK1146030.1"/>
    <property type="molecule type" value="Genomic_DNA"/>
</dbReference>
<organism evidence="1 2">
    <name type="scientific">Aspergillus melleus</name>
    <dbReference type="NCBI Taxonomy" id="138277"/>
    <lineage>
        <taxon>Eukaryota</taxon>
        <taxon>Fungi</taxon>
        <taxon>Dikarya</taxon>
        <taxon>Ascomycota</taxon>
        <taxon>Pezizomycotina</taxon>
        <taxon>Eurotiomycetes</taxon>
        <taxon>Eurotiomycetidae</taxon>
        <taxon>Eurotiales</taxon>
        <taxon>Aspergillaceae</taxon>
        <taxon>Aspergillus</taxon>
        <taxon>Aspergillus subgen. Circumdati</taxon>
    </lineage>
</organism>
<dbReference type="Proteomes" id="UP001177260">
    <property type="component" value="Unassembled WGS sequence"/>
</dbReference>
<name>A0ACC3B6F8_9EURO</name>
<reference evidence="1 2" key="1">
    <citation type="journal article" date="2023" name="ACS Omega">
        <title>Identification of the Neoaspergillic Acid Biosynthesis Gene Cluster by Establishing an In Vitro CRISPR-Ribonucleoprotein Genetic System in Aspergillus melleus.</title>
        <authorList>
            <person name="Yuan B."/>
            <person name="Grau M.F."/>
            <person name="Murata R.M."/>
            <person name="Torok T."/>
            <person name="Venkateswaran K."/>
            <person name="Stajich J.E."/>
            <person name="Wang C.C.C."/>
        </authorList>
    </citation>
    <scope>NUCLEOTIDE SEQUENCE [LARGE SCALE GENOMIC DNA]</scope>
    <source>
        <strain evidence="1 2">IMV 1140</strain>
    </source>
</reference>
<protein>
    <submittedName>
        <fullName evidence="1">Uncharacterized protein</fullName>
    </submittedName>
</protein>